<proteinExistence type="predicted"/>
<feature type="transmembrane region" description="Helical" evidence="1">
    <location>
        <begin position="36"/>
        <end position="55"/>
    </location>
</feature>
<keyword evidence="1" id="KW-1133">Transmembrane helix</keyword>
<evidence type="ECO:0000313" key="2">
    <source>
        <dbReference type="EMBL" id="KKS98589.1"/>
    </source>
</evidence>
<organism evidence="2 3">
    <name type="scientific">Candidatus Gottesmanbacteria bacterium GW2011_GWA2_43_14</name>
    <dbReference type="NCBI Taxonomy" id="1618443"/>
    <lineage>
        <taxon>Bacteria</taxon>
        <taxon>Candidatus Gottesmaniibacteriota</taxon>
    </lineage>
</organism>
<sequence length="499" mass="58715">MNPLNFPWLHPFLMSVYPVLGLYQANLYQVLPQETYLPFLFSVILCLCFFLIYTVITRKLRISAVLTSISLYLFFSYGHLEKFIKQPLLIYLLFGGLIFTAARKLKYVKNTDKLHFWTNIFSLVLVAIPLVQVINYQLRIKVDFSGESVSTVVTRAVSAEKLPDIYFIIFDRYASADSLKKEFDYDLSPFTDYLKGKNFFIASKSWANYTSSAHSLTATLNMDYLDNPLDAGMKESQDWLPLYRMLENNRIQAELKKLGYKYYHFGDWWWPTGKNRHADENVNLNVLSEFSAILVNNSALKPLAEKFRLPLLDYRYTQWRRIRYKFDKLKEIPVEPRPTFVFAHMLVPHEPFVFRQDGSFLPLAEDSARSYKTKYLDQIEYLNREVIKLTDKFLEDKSNPPIIIFQADEGPYPEAYEADKQEFDWSEASQKEIALKMSILNAVYLPGEDYKNLKEDFSPVNNFRLVKAFLYGQEPELLPDLYQLTNMGKPYDYYRYDRQ</sequence>
<dbReference type="Proteomes" id="UP000034894">
    <property type="component" value="Unassembled WGS sequence"/>
</dbReference>
<evidence type="ECO:0000313" key="3">
    <source>
        <dbReference type="Proteomes" id="UP000034894"/>
    </source>
</evidence>
<evidence type="ECO:0000256" key="1">
    <source>
        <dbReference type="SAM" id="Phobius"/>
    </source>
</evidence>
<dbReference type="SUPFAM" id="SSF53649">
    <property type="entry name" value="Alkaline phosphatase-like"/>
    <property type="match status" value="1"/>
</dbReference>
<dbReference type="InterPro" id="IPR017850">
    <property type="entry name" value="Alkaline_phosphatase_core_sf"/>
</dbReference>
<dbReference type="AlphaFoldDB" id="A0A0G1DLU4"/>
<feature type="transmembrane region" description="Helical" evidence="1">
    <location>
        <begin position="62"/>
        <end position="80"/>
    </location>
</feature>
<keyword evidence="1" id="KW-0472">Membrane</keyword>
<feature type="transmembrane region" description="Helical" evidence="1">
    <location>
        <begin position="86"/>
        <end position="102"/>
    </location>
</feature>
<gene>
    <name evidence="2" type="ORF">UV73_C0001G0110</name>
</gene>
<feature type="transmembrane region" description="Helical" evidence="1">
    <location>
        <begin position="114"/>
        <end position="134"/>
    </location>
</feature>
<protein>
    <recommendedName>
        <fullName evidence="4">Sulfatase N-terminal domain-containing protein</fullName>
    </recommendedName>
</protein>
<keyword evidence="1" id="KW-0812">Transmembrane</keyword>
<dbReference type="Gene3D" id="3.40.720.10">
    <property type="entry name" value="Alkaline Phosphatase, subunit A"/>
    <property type="match status" value="1"/>
</dbReference>
<accession>A0A0G1DLU4</accession>
<evidence type="ECO:0008006" key="4">
    <source>
        <dbReference type="Google" id="ProtNLM"/>
    </source>
</evidence>
<dbReference type="STRING" id="1618443.UV73_C0001G0110"/>
<reference evidence="2 3" key="1">
    <citation type="journal article" date="2015" name="Nature">
        <title>rRNA introns, odd ribosomes, and small enigmatic genomes across a large radiation of phyla.</title>
        <authorList>
            <person name="Brown C.T."/>
            <person name="Hug L.A."/>
            <person name="Thomas B.C."/>
            <person name="Sharon I."/>
            <person name="Castelle C.J."/>
            <person name="Singh A."/>
            <person name="Wilkins M.J."/>
            <person name="Williams K.H."/>
            <person name="Banfield J.F."/>
        </authorList>
    </citation>
    <scope>NUCLEOTIDE SEQUENCE [LARGE SCALE GENOMIC DNA]</scope>
</reference>
<name>A0A0G1DLU4_9BACT</name>
<comment type="caution">
    <text evidence="2">The sequence shown here is derived from an EMBL/GenBank/DDBJ whole genome shotgun (WGS) entry which is preliminary data.</text>
</comment>
<dbReference type="EMBL" id="LCFP01000001">
    <property type="protein sequence ID" value="KKS98589.1"/>
    <property type="molecule type" value="Genomic_DNA"/>
</dbReference>